<comment type="catalytic activity">
    <reaction evidence="10 11">
        <text>D-sedoheptulose 7-phosphate + D-glyceraldehyde 3-phosphate = D-erythrose 4-phosphate + beta-D-fructose 6-phosphate</text>
        <dbReference type="Rhea" id="RHEA:17053"/>
        <dbReference type="ChEBI" id="CHEBI:16897"/>
        <dbReference type="ChEBI" id="CHEBI:57483"/>
        <dbReference type="ChEBI" id="CHEBI:57634"/>
        <dbReference type="ChEBI" id="CHEBI:59776"/>
        <dbReference type="EC" id="2.2.1.2"/>
    </reaction>
</comment>
<dbReference type="Proteomes" id="UP000244930">
    <property type="component" value="Chromosome"/>
</dbReference>
<keyword evidence="13" id="KW-1185">Reference proteome</keyword>
<dbReference type="Gene3D" id="3.20.20.70">
    <property type="entry name" value="Aldolase class I"/>
    <property type="match status" value="1"/>
</dbReference>
<feature type="active site" description="Schiff-base intermediate with substrate" evidence="11">
    <location>
        <position position="139"/>
    </location>
</feature>
<reference evidence="12 13" key="1">
    <citation type="submission" date="2017-06" db="EMBL/GenBank/DDBJ databases">
        <title>Azoarcus.</title>
        <authorList>
            <person name="Woo J.-H."/>
            <person name="Kim H.-S."/>
        </authorList>
    </citation>
    <scope>NUCLEOTIDE SEQUENCE [LARGE SCALE GENOMIC DNA]</scope>
    <source>
        <strain evidence="12 13">TSPY31</strain>
    </source>
</reference>
<dbReference type="EC" id="2.2.1.2" evidence="5 11"/>
<evidence type="ECO:0000256" key="2">
    <source>
        <dbReference type="ARBA" id="ARBA00004496"/>
    </source>
</evidence>
<evidence type="ECO:0000256" key="3">
    <source>
        <dbReference type="ARBA" id="ARBA00004857"/>
    </source>
</evidence>
<dbReference type="NCBIfam" id="NF002881">
    <property type="entry name" value="PRK03343.1"/>
    <property type="match status" value="1"/>
</dbReference>
<keyword evidence="8 11" id="KW-0570">Pentose shunt</keyword>
<gene>
    <name evidence="11 12" type="primary">tal</name>
    <name evidence="12" type="ORF">CEW83_08115</name>
</gene>
<dbReference type="EMBL" id="CP022187">
    <property type="protein sequence ID" value="AWI75183.1"/>
    <property type="molecule type" value="Genomic_DNA"/>
</dbReference>
<dbReference type="Pfam" id="PF00923">
    <property type="entry name" value="TAL_FSA"/>
    <property type="match status" value="1"/>
</dbReference>
<evidence type="ECO:0000313" key="13">
    <source>
        <dbReference type="Proteomes" id="UP000244930"/>
    </source>
</evidence>
<evidence type="ECO:0000256" key="1">
    <source>
        <dbReference type="ARBA" id="ARBA00003518"/>
    </source>
</evidence>
<evidence type="ECO:0000256" key="6">
    <source>
        <dbReference type="ARBA" id="ARBA00022490"/>
    </source>
</evidence>
<dbReference type="CDD" id="cd00955">
    <property type="entry name" value="Transaldolase_like"/>
    <property type="match status" value="1"/>
</dbReference>
<comment type="function">
    <text evidence="1 11">Transaldolase is important for the balance of metabolites in the pentose-phosphate pathway.</text>
</comment>
<dbReference type="NCBIfam" id="TIGR00876">
    <property type="entry name" value="tal_mycobact"/>
    <property type="match status" value="1"/>
</dbReference>
<dbReference type="AlphaFoldDB" id="A0A2U8GPS2"/>
<comment type="subcellular location">
    <subcellularLocation>
        <location evidence="2 11">Cytoplasm</location>
    </subcellularLocation>
</comment>
<evidence type="ECO:0000256" key="7">
    <source>
        <dbReference type="ARBA" id="ARBA00022679"/>
    </source>
</evidence>
<protein>
    <recommendedName>
        <fullName evidence="5 11">Transaldolase</fullName>
        <ecNumber evidence="5 11">2.2.1.2</ecNumber>
    </recommendedName>
</protein>
<dbReference type="GO" id="GO:0004801">
    <property type="term" value="F:transaldolase activity"/>
    <property type="evidence" value="ECO:0007669"/>
    <property type="project" value="UniProtKB-UniRule"/>
</dbReference>
<name>A0A2U8GPS2_9RHOO</name>
<dbReference type="InterPro" id="IPR004732">
    <property type="entry name" value="Transaldolase_2"/>
</dbReference>
<organism evidence="12 13">
    <name type="scientific">Parazoarcus communis</name>
    <dbReference type="NCBI Taxonomy" id="41977"/>
    <lineage>
        <taxon>Bacteria</taxon>
        <taxon>Pseudomonadati</taxon>
        <taxon>Pseudomonadota</taxon>
        <taxon>Betaproteobacteria</taxon>
        <taxon>Rhodocyclales</taxon>
        <taxon>Zoogloeaceae</taxon>
        <taxon>Parazoarcus</taxon>
    </lineage>
</organism>
<dbReference type="GO" id="GO:0005975">
    <property type="term" value="P:carbohydrate metabolic process"/>
    <property type="evidence" value="ECO:0007669"/>
    <property type="project" value="InterPro"/>
</dbReference>
<keyword evidence="7 11" id="KW-0808">Transferase</keyword>
<evidence type="ECO:0000256" key="5">
    <source>
        <dbReference type="ARBA" id="ARBA00013151"/>
    </source>
</evidence>
<sequence>MNPLLQVREQGQQIWLDNLSRTLLNEGHLARFIAEDGVAGVTTNPAIFYKAIAGGRYYEDDLAALKRQPIGAEARYEQLVIPDVQRACDLLLPLHHESHGNKGYVSLEVSPDLADDAAGTLEAGLRLKAAVDRPNLLIKVPASAAGLKAIEQLIGAGVSVNVTLMFSLAHVDAVAAAYVRGLERLRAAGGDVSSVMSVASLFLSRVDTLVDKQLEELGGEALALRGKAAVATARLAYQHYRARFHGPDFAALQAAGARPQFMLWASTGTKNPDYSDLLYVEPLIGPETVNTLPDATLDALRDHGRVGNTLEQDVGLAQAAMDGLAALSIDMDAVGEKLQADGLHQFEEAFSKLLELTAD</sequence>
<dbReference type="PANTHER" id="PTHR10683">
    <property type="entry name" value="TRANSALDOLASE"/>
    <property type="match status" value="1"/>
</dbReference>
<dbReference type="PROSITE" id="PS00958">
    <property type="entry name" value="TRANSALDOLASE_2"/>
    <property type="match status" value="1"/>
</dbReference>
<dbReference type="RefSeq" id="WP_108948891.1">
    <property type="nucleotide sequence ID" value="NZ_CP022187.1"/>
</dbReference>
<comment type="similarity">
    <text evidence="4 11">Belongs to the transaldolase family. Type 2 subfamily.</text>
</comment>
<dbReference type="PROSITE" id="PS01054">
    <property type="entry name" value="TRANSALDOLASE_1"/>
    <property type="match status" value="1"/>
</dbReference>
<evidence type="ECO:0000256" key="4">
    <source>
        <dbReference type="ARBA" id="ARBA00008426"/>
    </source>
</evidence>
<dbReference type="GO" id="GO:0005737">
    <property type="term" value="C:cytoplasm"/>
    <property type="evidence" value="ECO:0007669"/>
    <property type="project" value="UniProtKB-SubCell"/>
</dbReference>
<dbReference type="PANTHER" id="PTHR10683:SF31">
    <property type="entry name" value="TRANSALDOLASE"/>
    <property type="match status" value="1"/>
</dbReference>
<dbReference type="GO" id="GO:0006098">
    <property type="term" value="P:pentose-phosphate shunt"/>
    <property type="evidence" value="ECO:0007669"/>
    <property type="project" value="UniProtKB-UniRule"/>
</dbReference>
<accession>A0A2U8GPS2</accession>
<keyword evidence="9 11" id="KW-0704">Schiff base</keyword>
<evidence type="ECO:0000256" key="10">
    <source>
        <dbReference type="ARBA" id="ARBA00048810"/>
    </source>
</evidence>
<comment type="pathway">
    <text evidence="3 11">Carbohydrate degradation; pentose phosphate pathway; D-glyceraldehyde 3-phosphate and beta-D-fructose 6-phosphate from D-ribose 5-phosphate and D-xylulose 5-phosphate (non-oxidative stage): step 2/3.</text>
</comment>
<evidence type="ECO:0000256" key="8">
    <source>
        <dbReference type="ARBA" id="ARBA00023126"/>
    </source>
</evidence>
<dbReference type="InterPro" id="IPR018225">
    <property type="entry name" value="Transaldolase_AS"/>
</dbReference>
<dbReference type="InterPro" id="IPR013785">
    <property type="entry name" value="Aldolase_TIM"/>
</dbReference>
<keyword evidence="6 11" id="KW-0963">Cytoplasm</keyword>
<dbReference type="UniPathway" id="UPA00115">
    <property type="reaction ID" value="UER00414"/>
</dbReference>
<dbReference type="SUPFAM" id="SSF51569">
    <property type="entry name" value="Aldolase"/>
    <property type="match status" value="1"/>
</dbReference>
<dbReference type="HAMAP" id="MF_00493">
    <property type="entry name" value="Transaldolase_2"/>
    <property type="match status" value="1"/>
</dbReference>
<evidence type="ECO:0000256" key="9">
    <source>
        <dbReference type="ARBA" id="ARBA00023270"/>
    </source>
</evidence>
<dbReference type="PIRSF" id="PIRSF036915">
    <property type="entry name" value="Trnald_Bac_Plnt"/>
    <property type="match status" value="1"/>
</dbReference>
<dbReference type="InterPro" id="IPR001585">
    <property type="entry name" value="TAL/FSA"/>
</dbReference>
<proteinExistence type="inferred from homology"/>
<dbReference type="KEGG" id="acom:CEW83_08115"/>
<evidence type="ECO:0000313" key="12">
    <source>
        <dbReference type="EMBL" id="AWI75183.1"/>
    </source>
</evidence>
<evidence type="ECO:0000256" key="11">
    <source>
        <dbReference type="HAMAP-Rule" id="MF_00493"/>
    </source>
</evidence>